<dbReference type="InterPro" id="IPR010071">
    <property type="entry name" value="AA_adenyl_dom"/>
</dbReference>
<dbReference type="InterPro" id="IPR020806">
    <property type="entry name" value="PKS_PP-bd"/>
</dbReference>
<dbReference type="GO" id="GO:0009366">
    <property type="term" value="C:enterobactin synthetase complex"/>
    <property type="evidence" value="ECO:0007669"/>
    <property type="project" value="TreeGrafter"/>
</dbReference>
<keyword evidence="3" id="KW-0596">Phosphopantetheine</keyword>
<organism evidence="6 7">
    <name type="scientific">Pseudomonas brassicacearum</name>
    <dbReference type="NCBI Taxonomy" id="930166"/>
    <lineage>
        <taxon>Bacteria</taxon>
        <taxon>Pseudomonadati</taxon>
        <taxon>Pseudomonadota</taxon>
        <taxon>Gammaproteobacteria</taxon>
        <taxon>Pseudomonadales</taxon>
        <taxon>Pseudomonadaceae</taxon>
        <taxon>Pseudomonas</taxon>
    </lineage>
</organism>
<dbReference type="InterPro" id="IPR006162">
    <property type="entry name" value="Ppantetheine_attach_site"/>
</dbReference>
<dbReference type="Gene3D" id="3.40.50.980">
    <property type="match status" value="6"/>
</dbReference>
<dbReference type="Gene3D" id="3.30.559.10">
    <property type="entry name" value="Chloramphenicol acetyltransferase-like domain"/>
    <property type="match status" value="5"/>
</dbReference>
<comment type="cofactor">
    <cofactor evidence="1">
        <name>pantetheine 4'-phosphate</name>
        <dbReference type="ChEBI" id="CHEBI:47942"/>
    </cofactor>
</comment>
<dbReference type="GO" id="GO:0047527">
    <property type="term" value="F:2,3-dihydroxybenzoate-serine ligase activity"/>
    <property type="evidence" value="ECO:0007669"/>
    <property type="project" value="TreeGrafter"/>
</dbReference>
<protein>
    <submittedName>
        <fullName evidence="6">Non-ribosomal peptide synthetase</fullName>
    </submittedName>
</protein>
<evidence type="ECO:0000313" key="7">
    <source>
        <dbReference type="Proteomes" id="UP000284049"/>
    </source>
</evidence>
<dbReference type="InterPro" id="IPR036736">
    <property type="entry name" value="ACP-like_sf"/>
</dbReference>
<dbReference type="PROSITE" id="PS00455">
    <property type="entry name" value="AMP_BINDING"/>
    <property type="match status" value="4"/>
</dbReference>
<dbReference type="SUPFAM" id="SSF47336">
    <property type="entry name" value="ACP-like"/>
    <property type="match status" value="4"/>
</dbReference>
<dbReference type="InterPro" id="IPR025110">
    <property type="entry name" value="AMP-bd_C"/>
</dbReference>
<dbReference type="RefSeq" id="WP_123578025.1">
    <property type="nucleotide sequence ID" value="NZ_MOBC01000001.1"/>
</dbReference>
<dbReference type="SUPFAM" id="SSF56801">
    <property type="entry name" value="Acetyl-CoA synthetase-like"/>
    <property type="match status" value="4"/>
</dbReference>
<evidence type="ECO:0000313" key="6">
    <source>
        <dbReference type="EMBL" id="ROM87481.1"/>
    </source>
</evidence>
<dbReference type="PROSITE" id="PS00012">
    <property type="entry name" value="PHOSPHOPANTETHEINE"/>
    <property type="match status" value="3"/>
</dbReference>
<dbReference type="NCBIfam" id="NF003417">
    <property type="entry name" value="PRK04813.1"/>
    <property type="match status" value="4"/>
</dbReference>
<dbReference type="SMART" id="SM00823">
    <property type="entry name" value="PKS_PP"/>
    <property type="match status" value="4"/>
</dbReference>
<comment type="caution">
    <text evidence="6">The sequence shown here is derived from an EMBL/GenBank/DDBJ whole genome shotgun (WGS) entry which is preliminary data.</text>
</comment>
<dbReference type="EMBL" id="MOBC01000001">
    <property type="protein sequence ID" value="ROM87481.1"/>
    <property type="molecule type" value="Genomic_DNA"/>
</dbReference>
<dbReference type="GO" id="GO:0043041">
    <property type="term" value="P:amino acid activation for nonribosomal peptide biosynthetic process"/>
    <property type="evidence" value="ECO:0007669"/>
    <property type="project" value="TreeGrafter"/>
</dbReference>
<dbReference type="InterPro" id="IPR023213">
    <property type="entry name" value="CAT-like_dom_sf"/>
</dbReference>
<dbReference type="Gene3D" id="2.30.38.10">
    <property type="entry name" value="Luciferase, Domain 3"/>
    <property type="match status" value="3"/>
</dbReference>
<dbReference type="Gene3D" id="1.10.1200.10">
    <property type="entry name" value="ACP-like"/>
    <property type="match status" value="4"/>
</dbReference>
<dbReference type="GO" id="GO:0072330">
    <property type="term" value="P:monocarboxylic acid biosynthetic process"/>
    <property type="evidence" value="ECO:0007669"/>
    <property type="project" value="UniProtKB-ARBA"/>
</dbReference>
<dbReference type="FunFam" id="2.30.38.10:FF:000001">
    <property type="entry name" value="Non-ribosomal peptide synthetase PvdI"/>
    <property type="match status" value="4"/>
</dbReference>
<evidence type="ECO:0000256" key="3">
    <source>
        <dbReference type="ARBA" id="ARBA00022450"/>
    </source>
</evidence>
<dbReference type="FunFam" id="3.30.300.30:FF:000010">
    <property type="entry name" value="Enterobactin synthetase component F"/>
    <property type="match status" value="2"/>
</dbReference>
<dbReference type="Pfam" id="PF00501">
    <property type="entry name" value="AMP-binding"/>
    <property type="match status" value="4"/>
</dbReference>
<dbReference type="GO" id="GO:0005829">
    <property type="term" value="C:cytosol"/>
    <property type="evidence" value="ECO:0007669"/>
    <property type="project" value="TreeGrafter"/>
</dbReference>
<dbReference type="Pfam" id="PF00550">
    <property type="entry name" value="PP-binding"/>
    <property type="match status" value="4"/>
</dbReference>
<reference evidence="6 7" key="1">
    <citation type="submission" date="2016-10" db="EMBL/GenBank/DDBJ databases">
        <title>Comparative genome analysis of multiple Pseudomonas spp. focuses on biocontrol and plant growth promoting traits.</title>
        <authorList>
            <person name="Tao X.-Y."/>
            <person name="Taylor C.G."/>
        </authorList>
    </citation>
    <scope>NUCLEOTIDE SEQUENCE [LARGE SCALE GENOMIC DNA]</scope>
    <source>
        <strain evidence="6 7">Wood3</strain>
    </source>
</reference>
<keyword evidence="4" id="KW-0597">Phosphoprotein</keyword>
<dbReference type="CDD" id="cd17646">
    <property type="entry name" value="A_NRPS_AB3403-like"/>
    <property type="match status" value="2"/>
</dbReference>
<gene>
    <name evidence="6" type="ORF">BK652_00035</name>
</gene>
<dbReference type="GO" id="GO:0031177">
    <property type="term" value="F:phosphopantetheine binding"/>
    <property type="evidence" value="ECO:0007669"/>
    <property type="project" value="InterPro"/>
</dbReference>
<evidence type="ECO:0000256" key="4">
    <source>
        <dbReference type="ARBA" id="ARBA00022553"/>
    </source>
</evidence>
<dbReference type="Gene3D" id="3.30.300.30">
    <property type="match status" value="4"/>
</dbReference>
<dbReference type="InterPro" id="IPR045851">
    <property type="entry name" value="AMP-bd_C_sf"/>
</dbReference>
<dbReference type="CDD" id="cd19531">
    <property type="entry name" value="LCL_NRPS-like"/>
    <property type="match status" value="3"/>
</dbReference>
<comment type="similarity">
    <text evidence="2">Belongs to the ATP-dependent AMP-binding enzyme family.</text>
</comment>
<dbReference type="Pfam" id="PF00668">
    <property type="entry name" value="Condensation"/>
    <property type="match status" value="5"/>
</dbReference>
<evidence type="ECO:0000256" key="1">
    <source>
        <dbReference type="ARBA" id="ARBA00001957"/>
    </source>
</evidence>
<sequence length="4653" mass="513008">MTTAKTTGNPIEDIYPLSPLQQGMLFHSLLHEDSGVYLMQDRYRIGGAIDEALFLESWRQVVALHPSLRASFQWKSQKQPVQVIHREVKVPLDTLDLRDLAPHEQEARIRTLLEDEQKVGFNLSKPPLIRFRLVRLADESYEFIRSFHHILMDAWCISLVTVDFLKVYEALCNDRTPELKSPRPFRDYIQWLQRQDASKAEQFWRGQLQGLNAPTPLTVDNGVARDRYTDAVLVDDQLIHLSATQTQALAAFCRSRRITPNTFFQGVWSLLLSRYSGQQDVVFGVTVAGRPADLTGVAEMIGLFINTLPLRVSVDPNATLGDWLGALQGLNVDMRDFEHTPLTDIQGWSDFPRGETLFDSILVFENAPIDEQILEGGFQFSLEGMDHSVHTHYGLTVVILPGEQLGIRVSYDRERFEAPTVQRLLGHIASLVEGMLAAPDAPLGSFELLAVEERQQLLGDWAVNPHDFPLDQSYAQLFAAQVAQRGDQVVARCDDESLTYAELDRRSTRLAHALRDAGAGEDQLVALVAPRGLALLTMMIAVFKAGAAMLPLEVNHPPERLREILGLARAPLLVVSEAAGGLLEPLLSGLDQPPAALFAEACWKSCNDAPLPLLGRPQSLAYVLFTSGSTGTPKGVMIEQRGMLNNIFGKVPALGLDAEDRIPQTASVAFDISVWQFLAAPVLGATVHILADEIAHDPQRLLHVLASERLSVLEIVPSLMRTLLALCPCDLQLPDLRWVLPTGEALPPTVARDWFARFPDIALMNAYGPAECADDVAFQPIFAAPDANVSHMPIGQPTANNRLYVLDESLRPVPVGVAGEICVGGVGVGRGYLHDPKRTADAFIDHPSLDARVYRTGDLGRWRADGVIEYLGRRDQQVKLRGHRIELTEIEHRLAQHANVREAAVLLRENTAGEAWLVAYWSAHDDTLGSDGLSDHLRAQLPPYMVPAAFVCLERLPLNNNGKVDRKALAARELDWQVDTRQSIAPRNALESAVAAIWAEVLGRDSIGVEDNFFTLGGHSLLATQIVARLRSHFKLELPLRTLFEQPTVALLADAIAARQADAAAPQATALAAPTARPRPALLPLSFSQQRLWFIEQLTPGTTLFNIPFALHLKGELNVEALHASLNDLLARHEILRTGIDSRDGVPNQCISPSLTIALPFDDLSGLSTTAREGAQFTALQDTFEQPFDLATPPLLRARLLRLAPQEHVLGIALHHLVSDAWSATIALRELALGYEARCNGGAAQLPALALQYADFALWQREHLQGAELKRQLDYWTTTLDRRDSEGSPLLALPTDHPRPSVQSYRAGIVQRELTTDLSDRVQAFASRLGTTPFTVLFAGFAVLMHRLSGDATVLVGTPVTHREQPGTEGLLGILLNNLAIRADFAPQADFTALVKQVAERLRSGLQHQDLPFEQLVDSLQLPRSLSHAPLYQVMVAQQLAMESRLRFPGLEFEALDTPLRHSECDLDLHVLCPANAPIQLELMFALDLFTADSARQTLARLEHLLEHMLAEPQRPVAALPLLMDAEWQRTVVEWNRTEMQVPSHLTFAQLFEQQAERTPERDALCFEGRRLSYDELNRRANQLAHYLRSRGVVANRPVALCVERSLDLLVGLLGILKAGGAYVPLDPTYPVDRLAYMLEDAQPALFLGQKGLLEQLGADLPRLRLDSDAAHLADLPDDNLPALAGPNDLAYIMYTSGSTGKPKGTLVTNGSVVNLAWARIHGLYRRYTDQPMRTSFNYSFAFDSSVAELILLLDGHSLYLTPEDVRYDPQALAQFFAETRLDAFECTPAQLKALLESDGVRRGEVYLPRFVLFGGDAVDAQLWQRLPSIAGSRFFNTYGPTECTVDATGCAVDDFPQRPIIGRPIANVRTYVLDGFLNPMPVGVPGELHIGGAGVTLGYLNRAEQTAKVFIDDPFSPVEGARMYKSGDLVRWLPDGQLEYLGRMDHQVKIRGFRVELGEIETLIGAQPGVRQAVVLAREDVPGDKRLVAYVTCDEQADIHAWRKTLGAALPDYMVPSAFVLLDELPLTDNGKLNRKALPAPDIQAAPDALDPPRSAAEQQLAALWSELLNVPAAQIGRDSHFFYLGGHSLLAAALFARLRQQFATVPPLRAVFEHPTLQALAALLDDPLQAPAATFQPAPRPARLPLSFEQQRLWFLEQLSAGGGEYNVVSAVQLDGELDTRALQAALEQVAQRHEILRSRIVRADDGELALVIDPQANLTLGVSALDATDDAYWQQLTDAAVHTETGRRFDLASEQPIRATLLQRSGRAQSLLLLSVHHCATDDASSQNLLDELGRCYSAHGQGTRATLPELALQYPDYALWQREPAQQAAFSSQLNYWRNQLEDGDYLLDLPTEHGRPDQLAPAAGAVQWQLPPALVGRLRQFAQQRGATLYMLMLAAAQLLLGRYANQRDVRVGSPVAQRPFAELQPLIGCFVNTVVMRADLDPNLDFEGLLNQVRGTVLDAQQHQDVPFEQVVEHLKPARSLGQTPLFQVLFAMQNAEASSQSWSPLQVSEQAVSAQATKFDLNWEVHDGEVLSVLLEYRTALFSETTARRWLEQWQQLLETLLEAPRTRLGDWSPLPTAERQRQLLEWNATERHYSGPRDLHTALSQQVALSPNTPALVFEDQRLSYAELDLRAQAVARALRAAGIGADTIVPVCMERSVDMVVALLGIVHAGAAWLPLDPELPAARLAFLIEDADAKVTLTQAQWLPKLPAGHSAWTLDALPEAPAFEPISVQANDLAYVLYTSGSTGQPKGVMNEHGALMNRLYWMQDAFPIGPNDRVLQKTPYSFDVSVWEFFWPLITGATLVVARPDGHRDPAYLSRLIQQEQVTTLHFVPSMLRAFVEEPSLADCHSLRQVFASGEALPVDLVRRFMGQHPAALVNLYGPTEAAIDVSVWRCSVDDTIVPIGKPIANLRLYILDETLQPLPIGSIGELYIGGVGVARGYLKRPDLTKERFLASPFIDGDRLYRTGDRCRFLADGNIEYLGRLDHQVKLRGQRIELGEIDAVLLAQDGVRDAATVLLDQRLVSFWCGDADEAALRSALGASLPAHMLPGLFVQLERLPLNSNGKLDRKALAALPLPQSQRERPHTAPGNATEAVLCEVFSEVLACDCVSVDDHFFQLGGHSLLATRLVSRVRERLGVALPLALVFAQPTVAALAEHLRAALPGESITPQPRPAALPLGLAQKRFWLLSRLVPDSREYHMPFALTLRGALQVSVLGEAFEQVSQRHLVLRSRIVEVEGEPQLLIDDHGPALTVTSVATQDWAGACATAQAELMRPFDLARAAPWRAHLLQRQGSDENLLLVCLHHSATDGWAMQLLIDELTQAYAAGLEGQSSTWAPLDIDYVDFALWQQHPDTQARRNASLDYWKNHLGQDDYQLDLPVDHPRGAEADRRARQLIVSLGAQRAEAIRQFARQRGTTPYVVLAAALSALLARYSGQREIRLGTPADQREQAQSQALLACLVNTLVIRSEVDPRAPAEQLLANLEADLRAAQAHADLPFATLVGAVAQHRDLNRTPLFQVLFSLNYGRVDNRQWPGLNVEEQALPVIDAKFEQSWEVQDDGSDMTLALEYQAALFDEATMQRWSAQWCALLDAWVAAPTRTLIELFPQQQDQQQLDRWNATERRYSGPHDLHTALSQQAALSPSAPALVFEGQRLSYVELDLRAQAVARALRAAGIGADTIVPVCMERSVDMVVALLGIVHAGAAWLPLDPELPAARLAFLIEDADAKVTLTQAQWLPKLPAEHSAWTLDALPEAPAFEPISVQANDLAYVLYTSGSTGQPKGVMNEHGALMNRLYWMQDAFPIGPNDRVLQKTPYSFDVSVWEFFWPLITGATLVVARPDGHRDPAYLSRLIQQEQVTTLHFVPSMLRAFVEEPSLADCHSLRQVFASGEALPVDLVRRFMGQHPAALVNLYGPTEAAIDVSVWRCSVNDTIVPIGKPIANLRLYILDETLQPLPIGSIGELYIGGVGVARGYLKRPDLTEERFLASPFIDGDRLYRTGDRCRFLADGNVEYLGRLDHQVKLRGQRIELGEIDAALLNLPAITAACTLVIDNRLVAFYSSATAQSGLDSLLAAELPAYMVPAVWVQVPALPLNSNGKIDRKALAALPLPQTQKDYAAPRNALESLLCQLFGELLGESLTGGREVGTTDSFFALGGDSILGLKLISRLREQGYSLTPRDLFRSPTPAALAQVTTALLSQAEQGEITGAMPLMPLHQWFFDQQQPQPAHWNQSVLADSDRRLEPALVQAALDRLVAHHDALRLRFSQIAGQAEVQWQAQIAAVAPAQLTCCTHADQLAAVAQSLDLQHGPLFAAALLEGEPQRLYLVAHHLVVDAVSWTPLLEDFQQLYAALERGETPTLPAKTTAYRQWSEQLHAHAAKVTGEQRYWSTQVGTNPAPLATVAERQTLSARWEATRTHQWLTESQAAYRTQPEELLIAALAATLAEADGRSDIVVDLERHGRDAPLDGLDVGRTVGWFTTLFPLRVSARGARGEQVRQAKEALRAVPGQGLGYGLLRQRGQLPAGHGDVLFNYLGHEQAPAGWLRASGLTPPPDVAPANRVTHAREVVAWLEDGVLRVEWHSVTPDTDSRLPARLLEHLQALVEHCLDPQAGALMPSDFPLAKALNQKSLDKLLGKLKTKPNSQSQ</sequence>
<dbReference type="Gene3D" id="3.40.50.12780">
    <property type="entry name" value="N-terminal domain of ligase-like"/>
    <property type="match status" value="1"/>
</dbReference>
<dbReference type="FunFam" id="3.40.50.12780:FF:000012">
    <property type="entry name" value="Non-ribosomal peptide synthetase"/>
    <property type="match status" value="2"/>
</dbReference>
<dbReference type="PANTHER" id="PTHR45527:SF1">
    <property type="entry name" value="FATTY ACID SYNTHASE"/>
    <property type="match status" value="1"/>
</dbReference>
<dbReference type="NCBIfam" id="TIGR01733">
    <property type="entry name" value="AA-adenyl-dom"/>
    <property type="match status" value="4"/>
</dbReference>
<feature type="domain" description="Carrier" evidence="5">
    <location>
        <begin position="3096"/>
        <end position="3171"/>
    </location>
</feature>
<dbReference type="FunFam" id="1.10.1200.10:FF:000005">
    <property type="entry name" value="Nonribosomal peptide synthetase 1"/>
    <property type="match status" value="1"/>
</dbReference>
<dbReference type="PANTHER" id="PTHR45527">
    <property type="entry name" value="NONRIBOSOMAL PEPTIDE SYNTHETASE"/>
    <property type="match status" value="1"/>
</dbReference>
<proteinExistence type="inferred from homology"/>
<dbReference type="CDD" id="cd19543">
    <property type="entry name" value="DCL_NRPS"/>
    <property type="match status" value="1"/>
</dbReference>
<feature type="domain" description="Carrier" evidence="5">
    <location>
        <begin position="4126"/>
        <end position="4205"/>
    </location>
</feature>
<dbReference type="CDD" id="cd05930">
    <property type="entry name" value="A_NRPS"/>
    <property type="match status" value="2"/>
</dbReference>
<dbReference type="PROSITE" id="PS50075">
    <property type="entry name" value="CARRIER"/>
    <property type="match status" value="4"/>
</dbReference>
<dbReference type="InterPro" id="IPR042099">
    <property type="entry name" value="ANL_N_sf"/>
</dbReference>
<dbReference type="InterPro" id="IPR009081">
    <property type="entry name" value="PP-bd_ACP"/>
</dbReference>
<dbReference type="FunFam" id="3.40.50.980:FF:000001">
    <property type="entry name" value="Non-ribosomal peptide synthetase"/>
    <property type="match status" value="3"/>
</dbReference>
<evidence type="ECO:0000256" key="2">
    <source>
        <dbReference type="ARBA" id="ARBA00006432"/>
    </source>
</evidence>
<dbReference type="InterPro" id="IPR020845">
    <property type="entry name" value="AMP-binding_CS"/>
</dbReference>
<dbReference type="FunFam" id="3.40.50.980:FF:000002">
    <property type="entry name" value="Enterobactin synthetase component F"/>
    <property type="match status" value="2"/>
</dbReference>
<dbReference type="Pfam" id="PF13193">
    <property type="entry name" value="AMP-binding_C"/>
    <property type="match status" value="2"/>
</dbReference>
<dbReference type="InterPro" id="IPR001242">
    <property type="entry name" value="Condensation_dom"/>
</dbReference>
<dbReference type="NCBIfam" id="NF004282">
    <property type="entry name" value="PRK05691.1"/>
    <property type="match status" value="6"/>
</dbReference>
<name>A0A423GHI7_9PSED</name>
<accession>A0A423GHI7</accession>
<dbReference type="SUPFAM" id="SSF52777">
    <property type="entry name" value="CoA-dependent acyltransferases"/>
    <property type="match status" value="10"/>
</dbReference>
<dbReference type="InterPro" id="IPR000873">
    <property type="entry name" value="AMP-dep_synth/lig_dom"/>
</dbReference>
<evidence type="ECO:0000259" key="5">
    <source>
        <dbReference type="PROSITE" id="PS50075"/>
    </source>
</evidence>
<dbReference type="FunFam" id="1.10.1200.10:FF:000016">
    <property type="entry name" value="Non-ribosomal peptide synthase"/>
    <property type="match status" value="2"/>
</dbReference>
<dbReference type="Proteomes" id="UP000284049">
    <property type="component" value="Unassembled WGS sequence"/>
</dbReference>
<dbReference type="Gene3D" id="3.30.559.30">
    <property type="entry name" value="Nonribosomal peptide synthetase, condensation domain"/>
    <property type="match status" value="5"/>
</dbReference>
<feature type="domain" description="Carrier" evidence="5">
    <location>
        <begin position="2053"/>
        <end position="2130"/>
    </location>
</feature>
<dbReference type="GO" id="GO:0009239">
    <property type="term" value="P:enterobactin biosynthetic process"/>
    <property type="evidence" value="ECO:0007669"/>
    <property type="project" value="TreeGrafter"/>
</dbReference>
<feature type="domain" description="Carrier" evidence="5">
    <location>
        <begin position="985"/>
        <end position="1060"/>
    </location>
</feature>